<gene>
    <name evidence="1" type="ORF">B7R21_18145</name>
</gene>
<dbReference type="Proteomes" id="UP000256709">
    <property type="component" value="Unassembled WGS sequence"/>
</dbReference>
<dbReference type="AlphaFoldDB" id="A0A3E0VAH1"/>
<accession>A0A3E0VAH1</accession>
<dbReference type="OrthoDB" id="517099at2"/>
<proteinExistence type="predicted"/>
<sequence length="60" mass="6675">MAWVEAKRKTLNLRRSGSGERLTDNTLIRVALDLLRSHEAELQGSTEAELRASLGLEPLT</sequence>
<evidence type="ECO:0000313" key="2">
    <source>
        <dbReference type="Proteomes" id="UP000256709"/>
    </source>
</evidence>
<comment type="caution">
    <text evidence="1">The sequence shown here is derived from an EMBL/GenBank/DDBJ whole genome shotgun (WGS) entry which is preliminary data.</text>
</comment>
<evidence type="ECO:0000313" key="1">
    <source>
        <dbReference type="EMBL" id="RFA06846.1"/>
    </source>
</evidence>
<dbReference type="EMBL" id="NBXA01000048">
    <property type="protein sequence ID" value="RFA06846.1"/>
    <property type="molecule type" value="Genomic_DNA"/>
</dbReference>
<protein>
    <submittedName>
        <fullName evidence="1">Uncharacterized protein</fullName>
    </submittedName>
</protein>
<name>A0A3E0VAH1_9MICO</name>
<organism evidence="1 2">
    <name type="scientific">Subtercola boreus</name>
    <dbReference type="NCBI Taxonomy" id="120213"/>
    <lineage>
        <taxon>Bacteria</taxon>
        <taxon>Bacillati</taxon>
        <taxon>Actinomycetota</taxon>
        <taxon>Actinomycetes</taxon>
        <taxon>Micrococcales</taxon>
        <taxon>Microbacteriaceae</taxon>
        <taxon>Subtercola</taxon>
    </lineage>
</organism>
<reference evidence="1 2" key="1">
    <citation type="submission" date="2017-04" db="EMBL/GenBank/DDBJ databases">
        <title>Comparative genome analysis of Subtercola boreus.</title>
        <authorList>
            <person name="Cho Y.-J."/>
            <person name="Cho A."/>
            <person name="Kim O.-S."/>
            <person name="Lee J.-I."/>
        </authorList>
    </citation>
    <scope>NUCLEOTIDE SEQUENCE [LARGE SCALE GENOMIC DNA]</scope>
    <source>
        <strain evidence="1 2">P27444</strain>
    </source>
</reference>